<dbReference type="PATRIC" id="fig|45076.6.peg.1455"/>
<reference evidence="2 3" key="1">
    <citation type="submission" date="2015-11" db="EMBL/GenBank/DDBJ databases">
        <title>Genomic analysis of 38 Legionella species identifies large and diverse effector repertoires.</title>
        <authorList>
            <person name="Burstein D."/>
            <person name="Amaro F."/>
            <person name="Zusman T."/>
            <person name="Lifshitz Z."/>
            <person name="Cohen O."/>
            <person name="Gilbert J.A."/>
            <person name="Pupko T."/>
            <person name="Shuman H.A."/>
            <person name="Segal G."/>
        </authorList>
    </citation>
    <scope>NUCLEOTIDE SEQUENCE [LARGE SCALE GENOMIC DNA]</scope>
    <source>
        <strain evidence="2 3">ATCC 49508</strain>
    </source>
</reference>
<evidence type="ECO:0000313" key="2">
    <source>
        <dbReference type="EMBL" id="KTD79821.1"/>
    </source>
</evidence>
<dbReference type="STRING" id="45076.Lwor_1335"/>
<protein>
    <recommendedName>
        <fullName evidence="4">DUF4381 domain-containing protein</fullName>
    </recommendedName>
</protein>
<dbReference type="InterPro" id="IPR025489">
    <property type="entry name" value="DUF4381"/>
</dbReference>
<keyword evidence="1" id="KW-0472">Membrane</keyword>
<name>A0A0W1AEP2_9GAMM</name>
<proteinExistence type="predicted"/>
<accession>A0A0W1AEP2</accession>
<comment type="caution">
    <text evidence="2">The sequence shown here is derived from an EMBL/GenBank/DDBJ whole genome shotgun (WGS) entry which is preliminary data.</text>
</comment>
<dbReference type="Pfam" id="PF14316">
    <property type="entry name" value="DUF4381"/>
    <property type="match status" value="1"/>
</dbReference>
<dbReference type="EMBL" id="LNZC01000012">
    <property type="protein sequence ID" value="KTD79821.1"/>
    <property type="molecule type" value="Genomic_DNA"/>
</dbReference>
<dbReference type="OrthoDB" id="283083at2"/>
<feature type="transmembrane region" description="Helical" evidence="1">
    <location>
        <begin position="27"/>
        <end position="47"/>
    </location>
</feature>
<evidence type="ECO:0000313" key="3">
    <source>
        <dbReference type="Proteomes" id="UP000054662"/>
    </source>
</evidence>
<dbReference type="RefSeq" id="WP_058493369.1">
    <property type="nucleotide sequence ID" value="NZ_CBCRUR010000001.1"/>
</dbReference>
<sequence length="161" mass="18428">MAKTDPLAQLKDIHLPDPVGWWPLAPGWYAVMVIMVLLLSCMVYWMHQRHVNGLAKRKALGLLAVYKEHYLKDKNAQVASARISELLKRVALVYYPRMEVASIHGNDWINFLNKTSKKIDFQPVKAMLLDAPFKTAESVNLEPLFICAEQWIKQRGAPCLK</sequence>
<keyword evidence="1" id="KW-0812">Transmembrane</keyword>
<keyword evidence="3" id="KW-1185">Reference proteome</keyword>
<evidence type="ECO:0008006" key="4">
    <source>
        <dbReference type="Google" id="ProtNLM"/>
    </source>
</evidence>
<gene>
    <name evidence="2" type="ORF">Lwor_1335</name>
</gene>
<dbReference type="Proteomes" id="UP000054662">
    <property type="component" value="Unassembled WGS sequence"/>
</dbReference>
<evidence type="ECO:0000256" key="1">
    <source>
        <dbReference type="SAM" id="Phobius"/>
    </source>
</evidence>
<organism evidence="2 3">
    <name type="scientific">Legionella worsleiensis</name>
    <dbReference type="NCBI Taxonomy" id="45076"/>
    <lineage>
        <taxon>Bacteria</taxon>
        <taxon>Pseudomonadati</taxon>
        <taxon>Pseudomonadota</taxon>
        <taxon>Gammaproteobacteria</taxon>
        <taxon>Legionellales</taxon>
        <taxon>Legionellaceae</taxon>
        <taxon>Legionella</taxon>
    </lineage>
</organism>
<keyword evidence="1" id="KW-1133">Transmembrane helix</keyword>
<dbReference type="AlphaFoldDB" id="A0A0W1AEP2"/>